<organism evidence="5">
    <name type="scientific">marine sediment metagenome</name>
    <dbReference type="NCBI Taxonomy" id="412755"/>
    <lineage>
        <taxon>unclassified sequences</taxon>
        <taxon>metagenomes</taxon>
        <taxon>ecological metagenomes</taxon>
    </lineage>
</organism>
<evidence type="ECO:0008006" key="6">
    <source>
        <dbReference type="Google" id="ProtNLM"/>
    </source>
</evidence>
<keyword evidence="3" id="KW-0408">Iron</keyword>
<keyword evidence="2" id="KW-0560">Oxidoreductase</keyword>
<evidence type="ECO:0000256" key="3">
    <source>
        <dbReference type="ARBA" id="ARBA00023004"/>
    </source>
</evidence>
<keyword evidence="1" id="KW-0479">Metal-binding</keyword>
<dbReference type="GO" id="GO:0046872">
    <property type="term" value="F:metal ion binding"/>
    <property type="evidence" value="ECO:0007669"/>
    <property type="project" value="UniProtKB-KW"/>
</dbReference>
<evidence type="ECO:0000256" key="4">
    <source>
        <dbReference type="ARBA" id="ARBA00023014"/>
    </source>
</evidence>
<dbReference type="InterPro" id="IPR039650">
    <property type="entry name" value="HdrA-like"/>
</dbReference>
<dbReference type="Pfam" id="PF12831">
    <property type="entry name" value="FAD_oxidored"/>
    <property type="match status" value="1"/>
</dbReference>
<evidence type="ECO:0000256" key="2">
    <source>
        <dbReference type="ARBA" id="ARBA00023002"/>
    </source>
</evidence>
<dbReference type="EMBL" id="LAZR01013692">
    <property type="protein sequence ID" value="KKM20812.1"/>
    <property type="molecule type" value="Genomic_DNA"/>
</dbReference>
<comment type="caution">
    <text evidence="5">The sequence shown here is derived from an EMBL/GenBank/DDBJ whole genome shotgun (WGS) entry which is preliminary data.</text>
</comment>
<keyword evidence="4" id="KW-0411">Iron-sulfur</keyword>
<accession>A0A0F9I032</accession>
<dbReference type="PANTHER" id="PTHR43498:SF1">
    <property type="entry name" value="COB--COM HETERODISULFIDE REDUCTASE IRON-SULFUR SUBUNIT A"/>
    <property type="match status" value="1"/>
</dbReference>
<proteinExistence type="predicted"/>
<sequence>MSNVGDLEEAFQGRKGFFFHTLGEGRVLVPWGGEARTQRRIDATDPLEVSDALAECRQMVKEEAARLQESLPAFRDAYISLIADQLGITESRRLRGEYVMSRDDLDRPFEDVVARTGHWTKYGCVYNIPYRSLLPKGVSNLLTAGRCISVDHRVNHATKEIPPCMATGEAAGTAAAMALGDGVGVKDVDVRRLQMRLREQGAILE</sequence>
<protein>
    <recommendedName>
        <fullName evidence="6">FAD-dependent oxidoreductase</fullName>
    </recommendedName>
</protein>
<dbReference type="GO" id="GO:0016491">
    <property type="term" value="F:oxidoreductase activity"/>
    <property type="evidence" value="ECO:0007669"/>
    <property type="project" value="UniProtKB-KW"/>
</dbReference>
<dbReference type="GO" id="GO:0051536">
    <property type="term" value="F:iron-sulfur cluster binding"/>
    <property type="evidence" value="ECO:0007669"/>
    <property type="project" value="UniProtKB-KW"/>
</dbReference>
<name>A0A0F9I032_9ZZZZ</name>
<evidence type="ECO:0000256" key="1">
    <source>
        <dbReference type="ARBA" id="ARBA00022723"/>
    </source>
</evidence>
<reference evidence="5" key="1">
    <citation type="journal article" date="2015" name="Nature">
        <title>Complex archaea that bridge the gap between prokaryotes and eukaryotes.</title>
        <authorList>
            <person name="Spang A."/>
            <person name="Saw J.H."/>
            <person name="Jorgensen S.L."/>
            <person name="Zaremba-Niedzwiedzka K."/>
            <person name="Martijn J."/>
            <person name="Lind A.E."/>
            <person name="van Eijk R."/>
            <person name="Schleper C."/>
            <person name="Guy L."/>
            <person name="Ettema T.J."/>
        </authorList>
    </citation>
    <scope>NUCLEOTIDE SEQUENCE</scope>
</reference>
<evidence type="ECO:0000313" key="5">
    <source>
        <dbReference type="EMBL" id="KKM20812.1"/>
    </source>
</evidence>
<gene>
    <name evidence="5" type="ORF">LCGC14_1641730</name>
</gene>
<dbReference type="PANTHER" id="PTHR43498">
    <property type="entry name" value="FERREDOXIN:COB-COM HETERODISULFIDE REDUCTASE SUBUNIT A"/>
    <property type="match status" value="1"/>
</dbReference>
<dbReference type="AlphaFoldDB" id="A0A0F9I032"/>